<dbReference type="SUPFAM" id="SSF52540">
    <property type="entry name" value="P-loop containing nucleoside triphosphate hydrolases"/>
    <property type="match status" value="1"/>
</dbReference>
<dbReference type="PANTHER" id="PTHR43820">
    <property type="entry name" value="HIGH-AFFINITY BRANCHED-CHAIN AMINO ACID TRANSPORT ATP-BINDING PROTEIN LIVF"/>
    <property type="match status" value="1"/>
</dbReference>
<evidence type="ECO:0000256" key="3">
    <source>
        <dbReference type="ARBA" id="ARBA00022741"/>
    </source>
</evidence>
<evidence type="ECO:0000256" key="2">
    <source>
        <dbReference type="ARBA" id="ARBA00022448"/>
    </source>
</evidence>
<evidence type="ECO:0000256" key="4">
    <source>
        <dbReference type="ARBA" id="ARBA00022840"/>
    </source>
</evidence>
<protein>
    <submittedName>
        <fullName evidence="7">High-affinity branched-chain amino acid transport ATP-binding protein LivF</fullName>
    </submittedName>
</protein>
<dbReference type="InterPro" id="IPR003439">
    <property type="entry name" value="ABC_transporter-like_ATP-bd"/>
</dbReference>
<feature type="domain" description="ABC transporter" evidence="6">
    <location>
        <begin position="2"/>
        <end position="228"/>
    </location>
</feature>
<dbReference type="InterPro" id="IPR017780">
    <property type="entry name" value="ABC_transptr_urea_ATP-bd_UrtE"/>
</dbReference>
<dbReference type="PROSITE" id="PS50893">
    <property type="entry name" value="ABC_TRANSPORTER_2"/>
    <property type="match status" value="1"/>
</dbReference>
<keyword evidence="3" id="KW-0547">Nucleotide-binding</keyword>
<dbReference type="CDD" id="cd03224">
    <property type="entry name" value="ABC_TM1139_LivF_branched"/>
    <property type="match status" value="1"/>
</dbReference>
<dbReference type="PATRIC" id="fig|1432052.3.peg.803"/>
<dbReference type="EMBL" id="MCGI01000001">
    <property type="protein sequence ID" value="ODM13010.1"/>
    <property type="molecule type" value="Genomic_DNA"/>
</dbReference>
<dbReference type="SMART" id="SM00382">
    <property type="entry name" value="AAA"/>
    <property type="match status" value="1"/>
</dbReference>
<organism evidence="7 8">
    <name type="scientific">Eisenbergiella tayi</name>
    <dbReference type="NCBI Taxonomy" id="1432052"/>
    <lineage>
        <taxon>Bacteria</taxon>
        <taxon>Bacillati</taxon>
        <taxon>Bacillota</taxon>
        <taxon>Clostridia</taxon>
        <taxon>Lachnospirales</taxon>
        <taxon>Lachnospiraceae</taxon>
        <taxon>Eisenbergiella</taxon>
    </lineage>
</organism>
<name>A0A1E3AWC4_9FIRM</name>
<dbReference type="InterPro" id="IPR052156">
    <property type="entry name" value="BCAA_Transport_ATP-bd_LivF"/>
</dbReference>
<dbReference type="NCBIfam" id="TIGR03410">
    <property type="entry name" value="urea_trans_UrtE"/>
    <property type="match status" value="1"/>
</dbReference>
<evidence type="ECO:0000256" key="1">
    <source>
        <dbReference type="ARBA" id="ARBA00005417"/>
    </source>
</evidence>
<dbReference type="GO" id="GO:0015658">
    <property type="term" value="F:branched-chain amino acid transmembrane transporter activity"/>
    <property type="evidence" value="ECO:0007669"/>
    <property type="project" value="TreeGrafter"/>
</dbReference>
<accession>A0A1E3AWC4</accession>
<evidence type="ECO:0000259" key="6">
    <source>
        <dbReference type="PROSITE" id="PS50893"/>
    </source>
</evidence>
<evidence type="ECO:0000313" key="8">
    <source>
        <dbReference type="Proteomes" id="UP000095003"/>
    </source>
</evidence>
<dbReference type="GO" id="GO:0015807">
    <property type="term" value="P:L-amino acid transport"/>
    <property type="evidence" value="ECO:0007669"/>
    <property type="project" value="TreeGrafter"/>
</dbReference>
<dbReference type="PANTHER" id="PTHR43820:SF5">
    <property type="entry name" value="HIGH-AFFINITY BRANCHED-CHAIN AMINO ACID TRANSPORT ATP-BINDING PROTEIN"/>
    <property type="match status" value="1"/>
</dbReference>
<evidence type="ECO:0000313" key="7">
    <source>
        <dbReference type="EMBL" id="ODM13010.1"/>
    </source>
</evidence>
<dbReference type="AlphaFoldDB" id="A0A1E3AWC4"/>
<dbReference type="Pfam" id="PF00005">
    <property type="entry name" value="ABC_tran"/>
    <property type="match status" value="1"/>
</dbReference>
<reference evidence="7 8" key="1">
    <citation type="submission" date="2016-07" db="EMBL/GenBank/DDBJ databases">
        <title>Characterization of isolates of Eisenbergiella tayi derived from blood cultures, using whole genome sequencing.</title>
        <authorList>
            <person name="Burdz T."/>
            <person name="Wiebe D."/>
            <person name="Huynh C."/>
            <person name="Bernard K."/>
        </authorList>
    </citation>
    <scope>NUCLEOTIDE SEQUENCE [LARGE SCALE GENOMIC DNA]</scope>
    <source>
        <strain evidence="7 8">NML 120489</strain>
    </source>
</reference>
<comment type="caution">
    <text evidence="7">The sequence shown here is derived from an EMBL/GenBank/DDBJ whole genome shotgun (WGS) entry which is preliminary data.</text>
</comment>
<comment type="similarity">
    <text evidence="1">Belongs to the ABC transporter superfamily.</text>
</comment>
<sequence length="228" mass="25273">MFELKDVYASYGEGMVLRHVSLEAPKGRVTCLVGRNGAGKTTTLKSVMGLVKTPQGKILLDDKEIQDLPVYERAKKGIGYVPQGREIFPQLTVEENILLGLEAKKGKGGIPDFIYETFPILNEFRKRKGGDLSGGQQQQLAIARAVAAEPALLILDEPTEGIQPSVIQEIGRVITELKSRMAVLIVEQYLEFVMEIADYCYVMENGRIIMDGDPEELDQEKLQATMSL</sequence>
<dbReference type="Proteomes" id="UP000095003">
    <property type="component" value="Unassembled WGS sequence"/>
</dbReference>
<keyword evidence="2" id="KW-0813">Transport</keyword>
<keyword evidence="4 7" id="KW-0067">ATP-binding</keyword>
<dbReference type="Gene3D" id="3.40.50.300">
    <property type="entry name" value="P-loop containing nucleotide triphosphate hydrolases"/>
    <property type="match status" value="1"/>
</dbReference>
<dbReference type="RefSeq" id="WP_069155769.1">
    <property type="nucleotide sequence ID" value="NZ_DBGDOY010000034.1"/>
</dbReference>
<dbReference type="InterPro" id="IPR003593">
    <property type="entry name" value="AAA+_ATPase"/>
</dbReference>
<dbReference type="GeneID" id="93299240"/>
<gene>
    <name evidence="7" type="primary">livF_2</name>
    <name evidence="7" type="ORF">BEH84_00725</name>
</gene>
<proteinExistence type="inferred from homology"/>
<dbReference type="GO" id="GO:0016887">
    <property type="term" value="F:ATP hydrolysis activity"/>
    <property type="evidence" value="ECO:0007669"/>
    <property type="project" value="InterPro"/>
</dbReference>
<keyword evidence="5" id="KW-0029">Amino-acid transport</keyword>
<dbReference type="GO" id="GO:0005524">
    <property type="term" value="F:ATP binding"/>
    <property type="evidence" value="ECO:0007669"/>
    <property type="project" value="UniProtKB-KW"/>
</dbReference>
<evidence type="ECO:0000256" key="5">
    <source>
        <dbReference type="ARBA" id="ARBA00022970"/>
    </source>
</evidence>
<dbReference type="InterPro" id="IPR027417">
    <property type="entry name" value="P-loop_NTPase"/>
</dbReference>